<dbReference type="AlphaFoldDB" id="B1ZMH8"/>
<accession>B1ZMH8</accession>
<sequence>MVQTTHGLPAAKAEVVSIILWFWVRIPVGPPLRARLFSLWSWTQGFGGLANLYAKLSEARLYVVPRPRKVASLFNGVLAAYVA</sequence>
<name>B1ZMH8_OPITP</name>
<keyword evidence="2" id="KW-1185">Reference proteome</keyword>
<dbReference type="STRING" id="452637.Oter_1035"/>
<evidence type="ECO:0000313" key="1">
    <source>
        <dbReference type="EMBL" id="ACB74323.1"/>
    </source>
</evidence>
<evidence type="ECO:0000313" key="2">
    <source>
        <dbReference type="Proteomes" id="UP000007013"/>
    </source>
</evidence>
<dbReference type="HOGENOM" id="CLU_2539290_0_0_0"/>
<reference evidence="1 2" key="1">
    <citation type="journal article" date="2011" name="J. Bacteriol.">
        <title>Genome sequence of the verrucomicrobium Opitutus terrae PB90-1, an abundant inhabitant of rice paddy soil ecosystems.</title>
        <authorList>
            <person name="van Passel M.W."/>
            <person name="Kant R."/>
            <person name="Palva A."/>
            <person name="Copeland A."/>
            <person name="Lucas S."/>
            <person name="Lapidus A."/>
            <person name="Glavina del Rio T."/>
            <person name="Pitluck S."/>
            <person name="Goltsman E."/>
            <person name="Clum A."/>
            <person name="Sun H."/>
            <person name="Schmutz J."/>
            <person name="Larimer F.W."/>
            <person name="Land M.L."/>
            <person name="Hauser L."/>
            <person name="Kyrpides N."/>
            <person name="Mikhailova N."/>
            <person name="Richardson P.P."/>
            <person name="Janssen P.H."/>
            <person name="de Vos W.M."/>
            <person name="Smidt H."/>
        </authorList>
    </citation>
    <scope>NUCLEOTIDE SEQUENCE [LARGE SCALE GENOMIC DNA]</scope>
    <source>
        <strain evidence="2">DSM 11246 / JCM 15787 / PB90-1</strain>
    </source>
</reference>
<proteinExistence type="predicted"/>
<gene>
    <name evidence="1" type="ordered locus">Oter_1035</name>
</gene>
<protein>
    <submittedName>
        <fullName evidence="1">Uncharacterized protein</fullName>
    </submittedName>
</protein>
<dbReference type="Proteomes" id="UP000007013">
    <property type="component" value="Chromosome"/>
</dbReference>
<dbReference type="KEGG" id="ote:Oter_1035"/>
<dbReference type="EMBL" id="CP001032">
    <property type="protein sequence ID" value="ACB74323.1"/>
    <property type="molecule type" value="Genomic_DNA"/>
</dbReference>
<organism evidence="1 2">
    <name type="scientific">Opitutus terrae (strain DSM 11246 / JCM 15787 / PB90-1)</name>
    <dbReference type="NCBI Taxonomy" id="452637"/>
    <lineage>
        <taxon>Bacteria</taxon>
        <taxon>Pseudomonadati</taxon>
        <taxon>Verrucomicrobiota</taxon>
        <taxon>Opitutia</taxon>
        <taxon>Opitutales</taxon>
        <taxon>Opitutaceae</taxon>
        <taxon>Opitutus</taxon>
    </lineage>
</organism>